<dbReference type="OrthoDB" id="1120923at2"/>
<protein>
    <submittedName>
        <fullName evidence="1">Uncharacterized protein</fullName>
    </submittedName>
</protein>
<keyword evidence="2" id="KW-1185">Reference proteome</keyword>
<dbReference type="Proteomes" id="UP000007519">
    <property type="component" value="Chromosome"/>
</dbReference>
<reference evidence="1 2" key="1">
    <citation type="journal article" date="2012" name="Stand. Genomic Sci.">
        <title>Complete genome sequencing and analysis of Saprospira grandis str. Lewin, a predatory marine bacterium.</title>
        <authorList>
            <person name="Saw J.H."/>
            <person name="Yuryev A."/>
            <person name="Kanbe M."/>
            <person name="Hou S."/>
            <person name="Young A.G."/>
            <person name="Aizawa S."/>
            <person name="Alam M."/>
        </authorList>
    </citation>
    <scope>NUCLEOTIDE SEQUENCE [LARGE SCALE GENOMIC DNA]</scope>
    <source>
        <strain evidence="1 2">Lewin</strain>
    </source>
</reference>
<dbReference type="eggNOG" id="ENOG5033GHZ">
    <property type="taxonomic scope" value="Bacteria"/>
</dbReference>
<dbReference type="InterPro" id="IPR054207">
    <property type="entry name" value="DUF6913"/>
</dbReference>
<name>H6L154_SAPGL</name>
<sequence>MGLKSGLQQMAYKQALKPHLAQQPAPQALNFLQLQKIAILFDASSASNTEAILAYAKSLQKMKKEVQLLAYWPEKELPEGLPYEAFSTKALNWAGVPKGEQIDAFLAHKYDLLIALYVGEQLPLDFLLQAAPSKMRLGFFEEGRTDQFDLMVHAAKKPMPALLKEIHQYLERINKK</sequence>
<dbReference type="EMBL" id="CP002831">
    <property type="protein sequence ID" value="AFC26090.1"/>
    <property type="molecule type" value="Genomic_DNA"/>
</dbReference>
<dbReference type="STRING" id="984262.SGRA_3363"/>
<proteinExistence type="predicted"/>
<dbReference type="AlphaFoldDB" id="H6L154"/>
<organism evidence="1 2">
    <name type="scientific">Saprospira grandis (strain Lewin)</name>
    <dbReference type="NCBI Taxonomy" id="984262"/>
    <lineage>
        <taxon>Bacteria</taxon>
        <taxon>Pseudomonadati</taxon>
        <taxon>Bacteroidota</taxon>
        <taxon>Saprospiria</taxon>
        <taxon>Saprospirales</taxon>
        <taxon>Saprospiraceae</taxon>
        <taxon>Saprospira</taxon>
    </lineage>
</organism>
<dbReference type="RefSeq" id="WP_015693685.1">
    <property type="nucleotide sequence ID" value="NC_016940.1"/>
</dbReference>
<accession>H6L154</accession>
<dbReference type="Pfam" id="PF21857">
    <property type="entry name" value="DUF6913"/>
    <property type="match status" value="1"/>
</dbReference>
<dbReference type="KEGG" id="sgn:SGRA_3363"/>
<gene>
    <name evidence="1" type="ordered locus">SGRA_3363</name>
</gene>
<evidence type="ECO:0000313" key="2">
    <source>
        <dbReference type="Proteomes" id="UP000007519"/>
    </source>
</evidence>
<evidence type="ECO:0000313" key="1">
    <source>
        <dbReference type="EMBL" id="AFC26090.1"/>
    </source>
</evidence>
<dbReference type="HOGENOM" id="CLU_1553749_0_0_10"/>